<evidence type="ECO:0000256" key="2">
    <source>
        <dbReference type="ARBA" id="ARBA00022737"/>
    </source>
</evidence>
<feature type="repeat" description="PPR" evidence="4">
    <location>
        <begin position="228"/>
        <end position="262"/>
    </location>
</feature>
<evidence type="ECO:0000313" key="5">
    <source>
        <dbReference type="EMBL" id="RLN12679.1"/>
    </source>
</evidence>
<evidence type="ECO:0000256" key="1">
    <source>
        <dbReference type="ARBA" id="ARBA00007626"/>
    </source>
</evidence>
<dbReference type="OrthoDB" id="185373at2759"/>
<dbReference type="STRING" id="4540.A0A3L6S215"/>
<protein>
    <submittedName>
        <fullName evidence="5">Pentatricopeptide repeat-containing protein</fullName>
    </submittedName>
</protein>
<dbReference type="EMBL" id="PQIB02000006">
    <property type="protein sequence ID" value="RLN12679.1"/>
    <property type="molecule type" value="Genomic_DNA"/>
</dbReference>
<feature type="repeat" description="PPR" evidence="4">
    <location>
        <begin position="438"/>
        <end position="472"/>
    </location>
</feature>
<dbReference type="InterPro" id="IPR002885">
    <property type="entry name" value="PPR_rpt"/>
</dbReference>
<name>A0A3L6S215_PANMI</name>
<dbReference type="PANTHER" id="PTHR47939:SF13">
    <property type="entry name" value="OS03G0201400 PROTEIN"/>
    <property type="match status" value="1"/>
</dbReference>
<keyword evidence="2" id="KW-0677">Repeat</keyword>
<evidence type="ECO:0000256" key="4">
    <source>
        <dbReference type="PROSITE-ProRule" id="PRU00708"/>
    </source>
</evidence>
<dbReference type="Pfam" id="PF01535">
    <property type="entry name" value="PPR"/>
    <property type="match status" value="3"/>
</dbReference>
<dbReference type="Gene3D" id="1.25.40.10">
    <property type="entry name" value="Tetratricopeptide repeat domain"/>
    <property type="match status" value="3"/>
</dbReference>
<comment type="caution">
    <text evidence="5">The sequence shown here is derived from an EMBL/GenBank/DDBJ whole genome shotgun (WGS) entry which is preliminary data.</text>
</comment>
<evidence type="ECO:0000256" key="3">
    <source>
        <dbReference type="ARBA" id="ARBA00022946"/>
    </source>
</evidence>
<accession>A0A3L6S215</accession>
<feature type="repeat" description="PPR" evidence="4">
    <location>
        <begin position="403"/>
        <end position="437"/>
    </location>
</feature>
<gene>
    <name evidence="5" type="ORF">C2845_PM09G23620</name>
</gene>
<dbReference type="NCBIfam" id="TIGR00756">
    <property type="entry name" value="PPR"/>
    <property type="match status" value="8"/>
</dbReference>
<dbReference type="Pfam" id="PF13812">
    <property type="entry name" value="PPR_3"/>
    <property type="match status" value="2"/>
</dbReference>
<dbReference type="AlphaFoldDB" id="A0A3L6S215"/>
<dbReference type="PROSITE" id="PS51375">
    <property type="entry name" value="PPR"/>
    <property type="match status" value="9"/>
</dbReference>
<feature type="repeat" description="PPR" evidence="4">
    <location>
        <begin position="88"/>
        <end position="122"/>
    </location>
</feature>
<evidence type="ECO:0000313" key="6">
    <source>
        <dbReference type="Proteomes" id="UP000275267"/>
    </source>
</evidence>
<organism evidence="5 6">
    <name type="scientific">Panicum miliaceum</name>
    <name type="common">Proso millet</name>
    <name type="synonym">Broomcorn millet</name>
    <dbReference type="NCBI Taxonomy" id="4540"/>
    <lineage>
        <taxon>Eukaryota</taxon>
        <taxon>Viridiplantae</taxon>
        <taxon>Streptophyta</taxon>
        <taxon>Embryophyta</taxon>
        <taxon>Tracheophyta</taxon>
        <taxon>Spermatophyta</taxon>
        <taxon>Magnoliopsida</taxon>
        <taxon>Liliopsida</taxon>
        <taxon>Poales</taxon>
        <taxon>Poaceae</taxon>
        <taxon>PACMAD clade</taxon>
        <taxon>Panicoideae</taxon>
        <taxon>Panicodae</taxon>
        <taxon>Paniceae</taxon>
        <taxon>Panicinae</taxon>
        <taxon>Panicum</taxon>
        <taxon>Panicum sect. Panicum</taxon>
    </lineage>
</organism>
<feature type="repeat" description="PPR" evidence="4">
    <location>
        <begin position="368"/>
        <end position="402"/>
    </location>
</feature>
<dbReference type="Proteomes" id="UP000275267">
    <property type="component" value="Unassembled WGS sequence"/>
</dbReference>
<feature type="repeat" description="PPR" evidence="4">
    <location>
        <begin position="298"/>
        <end position="332"/>
    </location>
</feature>
<feature type="repeat" description="PPR" evidence="4">
    <location>
        <begin position="263"/>
        <end position="297"/>
    </location>
</feature>
<feature type="repeat" description="PPR" evidence="4">
    <location>
        <begin position="158"/>
        <end position="192"/>
    </location>
</feature>
<dbReference type="PANTHER" id="PTHR47939">
    <property type="entry name" value="MEMBRANE-ASSOCIATED SALT-INDUCIBLE PROTEIN-LIKE"/>
    <property type="match status" value="1"/>
</dbReference>
<keyword evidence="3" id="KW-0809">Transit peptide</keyword>
<sequence>MDAPHCPVRRHLPPPLQLAPFSSPTLGYRRRVASAVACCCSAAAGDQHQHQERPWESYDRDIQTHAGSDLSRSLGLLADMQAAGARPSAAAYARLIRALGRAGRTLEAEALLLEMRRLGPRPDAAHYNALLEGLLVRAHLRLADRLLLQMADDGVARNRRTYMLLLDAYARAGRLEDSWWVLGEMRRRGIRLDTAGYSMLVRLYRDNGMWKKATDLVIEMQELGVELDVKIYNGLIDTFGKYGQLADARRVFDKMRAEGIKPDISTWNALILWHCRVGNMKRALRFFTSMQEEGMYPDPKIFVMIISRLGEQGKWDDIKRLFDGMKNRGFKESGAVYAVLVDIYGQYGHFRDAHECIAALKAENTQLLPRVFCVLANAYAQQGLCEQSVNVLQLMEEEGFEPNLVMLNLLINAFGTAGRHLEALAVFQHIKDTGMSPDVVTYTTLMKTFMRAKKFEKVSEVYKEMERAGCTPDRKAREMLHDASVILEQRGCVNVPSARDTISLIACKCMVKKSSERKHKKSWFLRTTLGSTKVSPRLYPAVIDSKKIREQNWCELLIQILKQSRQSDPKKHSFKPCLTFLMILYLDSLDTGFKRIPTRGCRASVWTINLVRKVIAKDTKRDGSFGALQFTGQDNILFGHHVPLEDFISTHVPESCGHQYIQDEVPETQDAEGQEDKSTGLIDFRQIGADFVDGNHLLLKLTRFVPHSNDDLNRGVGHLSSEVTTIIQLMDLHTTFVDKVMSQDFGTLQGLGIDLAETIPKLKVHKRKGEDTTIPSPASRNTKIGRAQGQFEETTPQHDIVENKCSSAAVCTDEPPSILALREGNNGDNWGRILSFNTSSADNTQINNYIPLQQDIDTEGAKFKSCAQLSFDVPTFDLGFSSQENNSQQLIASSRRFRRVLQLPPRPSRSADQRTETLSSQPQLEIESIALAVNADTNSVKEAKSAADLKDIIAIESQSYDDGSAVGPLVIGSESQEEGIQNNPINVRSQSQENHFDMKAYNHEGYISDDALLELDKPIINLVKKNKSNKQKDNTSSATGVLYNKGTKEAPLILPDGITPVPHVRHQTVTKPGVAKRSPYIDYTTKQAYIVPKHERDTYNQIVQYGSTKRTKKNT</sequence>
<dbReference type="Pfam" id="PF13041">
    <property type="entry name" value="PPR_2"/>
    <property type="match status" value="1"/>
</dbReference>
<proteinExistence type="inferred from homology"/>
<keyword evidence="6" id="KW-1185">Reference proteome</keyword>
<dbReference type="InterPro" id="IPR050667">
    <property type="entry name" value="PPR-containing_protein"/>
</dbReference>
<comment type="similarity">
    <text evidence="1">Belongs to the PPR family. P subfamily.</text>
</comment>
<reference evidence="6" key="1">
    <citation type="journal article" date="2019" name="Nat. Commun.">
        <title>The genome of broomcorn millet.</title>
        <authorList>
            <person name="Zou C."/>
            <person name="Miki D."/>
            <person name="Li D."/>
            <person name="Tang Q."/>
            <person name="Xiao L."/>
            <person name="Rajput S."/>
            <person name="Deng P."/>
            <person name="Jia W."/>
            <person name="Huang R."/>
            <person name="Zhang M."/>
            <person name="Sun Y."/>
            <person name="Hu J."/>
            <person name="Fu X."/>
            <person name="Schnable P.S."/>
            <person name="Li F."/>
            <person name="Zhang H."/>
            <person name="Feng B."/>
            <person name="Zhu X."/>
            <person name="Liu R."/>
            <person name="Schnable J.C."/>
            <person name="Zhu J.-K."/>
            <person name="Zhang H."/>
        </authorList>
    </citation>
    <scope>NUCLEOTIDE SEQUENCE [LARGE SCALE GENOMIC DNA]</scope>
</reference>
<feature type="repeat" description="PPR" evidence="4">
    <location>
        <begin position="193"/>
        <end position="227"/>
    </location>
</feature>
<dbReference type="InterPro" id="IPR011990">
    <property type="entry name" value="TPR-like_helical_dom_sf"/>
</dbReference>